<evidence type="ECO:0000313" key="1">
    <source>
        <dbReference type="EMBL" id="KAF9525049.1"/>
    </source>
</evidence>
<dbReference type="AlphaFoldDB" id="A0A9P6JLV5"/>
<proteinExistence type="predicted"/>
<evidence type="ECO:0000313" key="2">
    <source>
        <dbReference type="Proteomes" id="UP000807306"/>
    </source>
</evidence>
<dbReference type="OrthoDB" id="2744543at2759"/>
<keyword evidence="2" id="KW-1185">Reference proteome</keyword>
<sequence length="242" mass="27163">MIGLIEERQPLLTVAEAVVPLRSAYVWTCAKTWTSTHERDPQMRYLRDAHRPSPLACLSDTLTMTAILSLLTVKTVALAVHKGERFIIVDPPENGRIEHTPSIVDRVRNGLVFGLEMVLNRDLFFLIESRKRNEEAHKKVQSATKFVFGDRVKQMFYISIFAANMDTDIHNHAGALVDAVTGLADLVDQGIWVKSTSTAQTAFFRSHGFTTIAEVVLGDQNTKWHENPVIIDIMVREPRGGV</sequence>
<protein>
    <submittedName>
        <fullName evidence="1">Uncharacterized protein</fullName>
    </submittedName>
</protein>
<dbReference type="Proteomes" id="UP000807306">
    <property type="component" value="Unassembled WGS sequence"/>
</dbReference>
<name>A0A9P6JLV5_9AGAR</name>
<dbReference type="Gene3D" id="3.40.630.30">
    <property type="match status" value="1"/>
</dbReference>
<comment type="caution">
    <text evidence="1">The sequence shown here is derived from an EMBL/GenBank/DDBJ whole genome shotgun (WGS) entry which is preliminary data.</text>
</comment>
<gene>
    <name evidence="1" type="ORF">CPB83DRAFT_565978</name>
</gene>
<dbReference type="EMBL" id="MU157889">
    <property type="protein sequence ID" value="KAF9525049.1"/>
    <property type="molecule type" value="Genomic_DNA"/>
</dbReference>
<organism evidence="1 2">
    <name type="scientific">Crepidotus variabilis</name>
    <dbReference type="NCBI Taxonomy" id="179855"/>
    <lineage>
        <taxon>Eukaryota</taxon>
        <taxon>Fungi</taxon>
        <taxon>Dikarya</taxon>
        <taxon>Basidiomycota</taxon>
        <taxon>Agaricomycotina</taxon>
        <taxon>Agaricomycetes</taxon>
        <taxon>Agaricomycetidae</taxon>
        <taxon>Agaricales</taxon>
        <taxon>Agaricineae</taxon>
        <taxon>Crepidotaceae</taxon>
        <taxon>Crepidotus</taxon>
    </lineage>
</organism>
<reference evidence="1" key="1">
    <citation type="submission" date="2020-11" db="EMBL/GenBank/DDBJ databases">
        <authorList>
            <consortium name="DOE Joint Genome Institute"/>
            <person name="Ahrendt S."/>
            <person name="Riley R."/>
            <person name="Andreopoulos W."/>
            <person name="Labutti K."/>
            <person name="Pangilinan J."/>
            <person name="Ruiz-Duenas F.J."/>
            <person name="Barrasa J.M."/>
            <person name="Sanchez-Garcia M."/>
            <person name="Camarero S."/>
            <person name="Miyauchi S."/>
            <person name="Serrano A."/>
            <person name="Linde D."/>
            <person name="Babiker R."/>
            <person name="Drula E."/>
            <person name="Ayuso-Fernandez I."/>
            <person name="Pacheco R."/>
            <person name="Padilla G."/>
            <person name="Ferreira P."/>
            <person name="Barriuso J."/>
            <person name="Kellner H."/>
            <person name="Castanera R."/>
            <person name="Alfaro M."/>
            <person name="Ramirez L."/>
            <person name="Pisabarro A.G."/>
            <person name="Kuo A."/>
            <person name="Tritt A."/>
            <person name="Lipzen A."/>
            <person name="He G."/>
            <person name="Yan M."/>
            <person name="Ng V."/>
            <person name="Cullen D."/>
            <person name="Martin F."/>
            <person name="Rosso M.-N."/>
            <person name="Henrissat B."/>
            <person name="Hibbett D."/>
            <person name="Martinez A.T."/>
            <person name="Grigoriev I.V."/>
        </authorList>
    </citation>
    <scope>NUCLEOTIDE SEQUENCE</scope>
    <source>
        <strain evidence="1">CBS 506.95</strain>
    </source>
</reference>
<accession>A0A9P6JLV5</accession>